<organism evidence="1 2">
    <name type="scientific">Paractinoplanes lichenicola</name>
    <dbReference type="NCBI Taxonomy" id="2802976"/>
    <lineage>
        <taxon>Bacteria</taxon>
        <taxon>Bacillati</taxon>
        <taxon>Actinomycetota</taxon>
        <taxon>Actinomycetes</taxon>
        <taxon>Micromonosporales</taxon>
        <taxon>Micromonosporaceae</taxon>
        <taxon>Paractinoplanes</taxon>
    </lineage>
</organism>
<dbReference type="Proteomes" id="UP000598996">
    <property type="component" value="Unassembled WGS sequence"/>
</dbReference>
<dbReference type="EMBL" id="JAENHO010000010">
    <property type="protein sequence ID" value="MBL7259165.1"/>
    <property type="molecule type" value="Genomic_DNA"/>
</dbReference>
<reference evidence="1 2" key="1">
    <citation type="submission" date="2021-01" db="EMBL/GenBank/DDBJ databases">
        <title>Actinoplanes sp. nov. LDG1-01 isolated from lichen.</title>
        <authorList>
            <person name="Saeng-In P."/>
            <person name="Phongsopitanun W."/>
            <person name="Kanchanasin P."/>
            <person name="Yuki M."/>
            <person name="Kudo T."/>
            <person name="Ohkuma M."/>
            <person name="Tanasupawat S."/>
        </authorList>
    </citation>
    <scope>NUCLEOTIDE SEQUENCE [LARGE SCALE GENOMIC DNA]</scope>
    <source>
        <strain evidence="1 2">LDG1-01</strain>
    </source>
</reference>
<dbReference type="RefSeq" id="WP_202995803.1">
    <property type="nucleotide sequence ID" value="NZ_JAENHO010000010.1"/>
</dbReference>
<keyword evidence="2" id="KW-1185">Reference proteome</keyword>
<protein>
    <submittedName>
        <fullName evidence="1">Uncharacterized protein</fullName>
    </submittedName>
</protein>
<evidence type="ECO:0000313" key="2">
    <source>
        <dbReference type="Proteomes" id="UP000598996"/>
    </source>
</evidence>
<sequence>MISYLITYNFSDGNGFGFGNVQIDRDQPIRSVDDVRHFEKLLRKQVPGIVVVLSFTRFESEATGGRN</sequence>
<proteinExistence type="predicted"/>
<name>A0ABS1VXI3_9ACTN</name>
<evidence type="ECO:0000313" key="1">
    <source>
        <dbReference type="EMBL" id="MBL7259165.1"/>
    </source>
</evidence>
<accession>A0ABS1VXI3</accession>
<comment type="caution">
    <text evidence="1">The sequence shown here is derived from an EMBL/GenBank/DDBJ whole genome shotgun (WGS) entry which is preliminary data.</text>
</comment>
<gene>
    <name evidence="1" type="ORF">JKJ07_33105</name>
</gene>